<organism evidence="4 5">
    <name type="scientific">Sphaeroforma arctica JP610</name>
    <dbReference type="NCBI Taxonomy" id="667725"/>
    <lineage>
        <taxon>Eukaryota</taxon>
        <taxon>Ichthyosporea</taxon>
        <taxon>Ichthyophonida</taxon>
        <taxon>Sphaeroforma</taxon>
    </lineage>
</organism>
<sequence>MANPGSYLQSHSLALARRLRRKDGKDLHKLWLELAAYTYGEPCFDTAQANAKLNRYSNALPDDNSLIKLLRRPPTSSLSEYINASYMDAGKSRPNRYVATQAPMPNTYTDFWRMVWQERMPVIVTLGQRIEDGKVKMHKYWPDEERTYAYITVVNISQEEALWPTEIEQKQFSDLSCTAEVSDARFAEGVHSMPSTNDSSLKRAQAQERAVRYFHTRTHSHTSTNMRPAASSSHETDIRDADEAKYSASPQLPSKHPIKSQVPTSVKGSGRRRLPTVLIKKPTRRGTSSPKSRNVDFATAAFTGLNGGQTAHLHAQRGGDTLEKGVYNRSELAEKDLNYDGDSTNSFGASLHSSGSASLPGSAWVSPAVSISGDSANVSVSSLCTSTSMKETSPSTTSTAPVKWNTKDRKKNKDKGCAETGARDGSTSKVKAIQSNSFDFTTSLLSKPKYSHKHSPTRASTSSQADTHSDGHTPIYVRAQSSPATTRSGAATDTSRRRISPLYSAEVCTSECIGSCGYNRGGLGKQINLARQKSTYDYNRSASGPSSPTILCTPPDSPISPRLRQELCFPSTVLKLVRLDSQKRGSKPDLQLDTTAIENAPKRKNAGSKTGANTDTKTRTHTHVTKGLSPRTRTEAEPITPRSPVVSFLARKVFPTQRSLPVSTVAPNADGDTWSRTNLSYTPSMEAVRRSFTYTPSGEAGSAVPERAASELEGEENGNSFLTVRYFRVTCSLDPDAEPLIVTQLQYNNWPDFGVPKSHLEFLTFRDRVTEAYNLACERHWLHMMRINAARENEGHTRRSASSPGSPGSPTKESLPAEASATRGSGVSLHSSSWLPSSQLVSEGAKETNHGPTGTHTETKIHTNIDTNTVGDPELQSHTHAKVGNLSLRKLSILSNDFKPVSSLASIASGDTSADSPPEPLRDVLSRTHSWQSIGLAHAYVEGSRNRRSRQDDEISGGSVSNSRFSAADDGCKDGNIDREIVEYDRNSENFAVGDPSSTQSIILEVKHDSDVAKTVGKMISANTGDVVLEGTPCTTILAQRSVATGCGSGELVDEGFSARSSRSCDSLVHTEAKYRSLCDSLVHVGTKGMTMRNSAGHMSTKCKTPSDCIVWTEAKCKSSSDCNLFIDAKCKAFSSVQRLSSGLPELVRTQFKCKSPKWASGCITAGTSSPKELQSSDKDQAYAERRQTNVGKGQIYNEKCRPNCSERSESRSVIEAFSGLKSRGWCRRPLSIPGRVSKSEGNLVKAAQKASALEYSVDVGPHSALDLTSNTGDCGNATEGKSESGGTYGRLKLNKLKRTRAKSAGSRSNMFSRNLSVTMEHKNGGNDEIEEKGDEIEEKDDEIEEKDDDMIRYKTKGKGMHRPRRHSEEPVRRVGSMPVGSDVSPGMRGAYQGVGERIRVDHAKPILVSSNERGIGIPTCDVARNGKHNLPPIGTDCISDDKRTGKTSQVKFSNGGTENGCHKLHWSDDKYTNEKLSSYDIQSNTGNIKGERYRADSDIRLTTSASRASLEVDRLGEVCGDQNATDICRGSDEKRYEYTRKSARISTETTDQQSPPEDTLHTIDGHKRSTSDGGFIVAGNDTSDTTEVRSHPHAYARAQSYAPGYSRARTHYTQERVTNDACDEVLNSTNTLKDMRAPDIAPKLWRHRLSAIVRDSVSQSGASEFDCGRLPSRTELPTLERTRTVRGVNVDIAEHVRERELIDPHTSDGVGPIVRTSAMKGSCLSNLQSAKKLHERVPARRTQSTRVPSPTDFDLESDRCTLEGARSSLGKCTDSSARYAESASVVSADSAHTRQPDWTGLATAGARTDLSASGNASLKSDGGAYPHTWGHDNTGTHSYTHAQAKPTSTYSLDANWTRSTELLFAQASATMSPLLVHCSAGLGRSGVYCAVDACLVTAREDGVIDVFGQVVSMRQRRPMAVQTEEQLRFIFDVLDACPSETGRP</sequence>
<feature type="region of interest" description="Disordered" evidence="1">
    <location>
        <begin position="1357"/>
        <end position="1388"/>
    </location>
</feature>
<evidence type="ECO:0000259" key="2">
    <source>
        <dbReference type="PROSITE" id="PS50055"/>
    </source>
</evidence>
<evidence type="ECO:0008006" key="6">
    <source>
        <dbReference type="Google" id="ProtNLM"/>
    </source>
</evidence>
<protein>
    <recommendedName>
        <fullName evidence="6">Protein-tyrosine-phosphatase</fullName>
    </recommendedName>
</protein>
<feature type="compositionally biased region" description="Polar residues" evidence="1">
    <location>
        <begin position="385"/>
        <end position="400"/>
    </location>
</feature>
<feature type="compositionally biased region" description="Low complexity" evidence="1">
    <location>
        <begin position="800"/>
        <end position="810"/>
    </location>
</feature>
<feature type="domain" description="Tyrosine specific protein phosphatases" evidence="3">
    <location>
        <begin position="1855"/>
        <end position="1929"/>
    </location>
</feature>
<dbReference type="PANTHER" id="PTHR19134">
    <property type="entry name" value="RECEPTOR-TYPE TYROSINE-PROTEIN PHOSPHATASE"/>
    <property type="match status" value="1"/>
</dbReference>
<feature type="domain" description="Tyrosine-protein phosphatase" evidence="2">
    <location>
        <begin position="1873"/>
        <end position="1935"/>
    </location>
</feature>
<name>A0A0L0G2H4_9EUKA</name>
<dbReference type="SMART" id="SM00194">
    <property type="entry name" value="PTPc"/>
    <property type="match status" value="1"/>
</dbReference>
<dbReference type="Proteomes" id="UP000054560">
    <property type="component" value="Unassembled WGS sequence"/>
</dbReference>
<dbReference type="InterPro" id="IPR003595">
    <property type="entry name" value="Tyr_Pase_cat"/>
</dbReference>
<feature type="region of interest" description="Disordered" evidence="1">
    <location>
        <begin position="792"/>
        <end position="875"/>
    </location>
</feature>
<feature type="region of interest" description="Disordered" evidence="1">
    <location>
        <begin position="447"/>
        <end position="496"/>
    </location>
</feature>
<dbReference type="InterPro" id="IPR016130">
    <property type="entry name" value="Tyr_Pase_AS"/>
</dbReference>
<feature type="compositionally biased region" description="Basic and acidic residues" evidence="1">
    <location>
        <begin position="1559"/>
        <end position="1571"/>
    </location>
</feature>
<feature type="domain" description="Tyrosine-protein phosphatase" evidence="2">
    <location>
        <begin position="50"/>
        <end position="271"/>
    </location>
</feature>
<dbReference type="InterPro" id="IPR000387">
    <property type="entry name" value="Tyr_Pase_dom"/>
</dbReference>
<feature type="region of interest" description="Disordered" evidence="1">
    <location>
        <begin position="1543"/>
        <end position="1577"/>
    </location>
</feature>
<feature type="compositionally biased region" description="Low complexity" evidence="1">
    <location>
        <begin position="825"/>
        <end position="842"/>
    </location>
</feature>
<feature type="region of interest" description="Disordered" evidence="1">
    <location>
        <begin position="385"/>
        <end position="429"/>
    </location>
</feature>
<dbReference type="Pfam" id="PF00102">
    <property type="entry name" value="Y_phosphatase"/>
    <property type="match status" value="3"/>
</dbReference>
<dbReference type="EMBL" id="KQ241870">
    <property type="protein sequence ID" value="KNC83026.1"/>
    <property type="molecule type" value="Genomic_DNA"/>
</dbReference>
<dbReference type="PANTHER" id="PTHR19134:SF449">
    <property type="entry name" value="TYROSINE-PROTEIN PHOSPHATASE 1"/>
    <property type="match status" value="1"/>
</dbReference>
<feature type="compositionally biased region" description="Polar residues" evidence="1">
    <location>
        <begin position="1545"/>
        <end position="1557"/>
    </location>
</feature>
<dbReference type="Gene3D" id="3.90.190.10">
    <property type="entry name" value="Protein tyrosine phosphatase superfamily"/>
    <property type="match status" value="3"/>
</dbReference>
<feature type="region of interest" description="Disordered" evidence="1">
    <location>
        <begin position="1321"/>
        <end position="1342"/>
    </location>
</feature>
<dbReference type="GeneID" id="25905201"/>
<dbReference type="OrthoDB" id="9993594at2759"/>
<dbReference type="PROSITE" id="PS50055">
    <property type="entry name" value="TYR_PHOSPHATASE_PTP"/>
    <property type="match status" value="2"/>
</dbReference>
<keyword evidence="5" id="KW-1185">Reference proteome</keyword>
<dbReference type="RefSeq" id="XP_014156928.1">
    <property type="nucleotide sequence ID" value="XM_014301453.1"/>
</dbReference>
<dbReference type="PROSITE" id="PS50056">
    <property type="entry name" value="TYR_PHOSPHATASE_2"/>
    <property type="match status" value="1"/>
</dbReference>
<feature type="region of interest" description="Disordered" evidence="1">
    <location>
        <begin position="942"/>
        <end position="972"/>
    </location>
</feature>
<feature type="compositionally biased region" description="Polar residues" evidence="1">
    <location>
        <begin position="457"/>
        <end position="466"/>
    </location>
</feature>
<dbReference type="GO" id="GO:0004725">
    <property type="term" value="F:protein tyrosine phosphatase activity"/>
    <property type="evidence" value="ECO:0007669"/>
    <property type="project" value="InterPro"/>
</dbReference>
<dbReference type="InterPro" id="IPR050348">
    <property type="entry name" value="Protein-Tyr_Phosphatase"/>
</dbReference>
<dbReference type="STRING" id="667725.A0A0L0G2H4"/>
<dbReference type="SMART" id="SM00404">
    <property type="entry name" value="PTPc_motif"/>
    <property type="match status" value="1"/>
</dbReference>
<dbReference type="eggNOG" id="KOG4228">
    <property type="taxonomic scope" value="Eukaryota"/>
</dbReference>
<dbReference type="InterPro" id="IPR029021">
    <property type="entry name" value="Prot-tyrosine_phosphatase-like"/>
</dbReference>
<feature type="compositionally biased region" description="Polar residues" evidence="1">
    <location>
        <begin position="221"/>
        <end position="233"/>
    </location>
</feature>
<feature type="compositionally biased region" description="Acidic residues" evidence="1">
    <location>
        <begin position="1328"/>
        <end position="1342"/>
    </location>
</feature>
<dbReference type="PROSITE" id="PS00383">
    <property type="entry name" value="TYR_PHOSPHATASE_1"/>
    <property type="match status" value="1"/>
</dbReference>
<feature type="region of interest" description="Disordered" evidence="1">
    <location>
        <begin position="1735"/>
        <end position="1756"/>
    </location>
</feature>
<evidence type="ECO:0000313" key="5">
    <source>
        <dbReference type="Proteomes" id="UP000054560"/>
    </source>
</evidence>
<evidence type="ECO:0000259" key="3">
    <source>
        <dbReference type="PROSITE" id="PS50056"/>
    </source>
</evidence>
<dbReference type="SUPFAM" id="SSF52799">
    <property type="entry name" value="(Phosphotyrosine protein) phosphatases II"/>
    <property type="match status" value="3"/>
</dbReference>
<reference evidence="4 5" key="1">
    <citation type="submission" date="2011-02" db="EMBL/GenBank/DDBJ databases">
        <title>The Genome Sequence of Sphaeroforma arctica JP610.</title>
        <authorList>
            <consortium name="The Broad Institute Genome Sequencing Platform"/>
            <person name="Russ C."/>
            <person name="Cuomo C."/>
            <person name="Young S.K."/>
            <person name="Zeng Q."/>
            <person name="Gargeya S."/>
            <person name="Alvarado L."/>
            <person name="Berlin A."/>
            <person name="Chapman S.B."/>
            <person name="Chen Z."/>
            <person name="Freedman E."/>
            <person name="Gellesch M."/>
            <person name="Goldberg J."/>
            <person name="Griggs A."/>
            <person name="Gujja S."/>
            <person name="Heilman E."/>
            <person name="Heiman D."/>
            <person name="Howarth C."/>
            <person name="Mehta T."/>
            <person name="Neiman D."/>
            <person name="Pearson M."/>
            <person name="Roberts A."/>
            <person name="Saif S."/>
            <person name="Shea T."/>
            <person name="Shenoy N."/>
            <person name="Sisk P."/>
            <person name="Stolte C."/>
            <person name="Sykes S."/>
            <person name="White J."/>
            <person name="Yandava C."/>
            <person name="Burger G."/>
            <person name="Gray M.W."/>
            <person name="Holland P.W.H."/>
            <person name="King N."/>
            <person name="Lang F.B.F."/>
            <person name="Roger A.J."/>
            <person name="Ruiz-Trillo I."/>
            <person name="Haas B."/>
            <person name="Nusbaum C."/>
            <person name="Birren B."/>
        </authorList>
    </citation>
    <scope>NUCLEOTIDE SEQUENCE [LARGE SCALE GENOMIC DNA]</scope>
    <source>
        <strain evidence="4 5">JP610</strain>
    </source>
</reference>
<feature type="region of interest" description="Disordered" evidence="1">
    <location>
        <begin position="593"/>
        <end position="640"/>
    </location>
</feature>
<feature type="compositionally biased region" description="Basic and acidic residues" evidence="1">
    <location>
        <begin position="234"/>
        <end position="245"/>
    </location>
</feature>
<dbReference type="InterPro" id="IPR000242">
    <property type="entry name" value="PTP_cat"/>
</dbReference>
<dbReference type="PRINTS" id="PR00700">
    <property type="entry name" value="PRTYPHPHTASE"/>
</dbReference>
<feature type="compositionally biased region" description="Polar residues" evidence="1">
    <location>
        <begin position="479"/>
        <end position="493"/>
    </location>
</feature>
<feature type="compositionally biased region" description="Basic residues" evidence="1">
    <location>
        <begin position="1357"/>
        <end position="1366"/>
    </location>
</feature>
<gene>
    <name evidence="4" type="ORF">SARC_04697</name>
</gene>
<evidence type="ECO:0000256" key="1">
    <source>
        <dbReference type="SAM" id="MobiDB-lite"/>
    </source>
</evidence>
<feature type="region of interest" description="Disordered" evidence="1">
    <location>
        <begin position="216"/>
        <end position="271"/>
    </location>
</feature>
<evidence type="ECO:0000313" key="4">
    <source>
        <dbReference type="EMBL" id="KNC83026.1"/>
    </source>
</evidence>
<accession>A0A0L0G2H4</accession>
<proteinExistence type="predicted"/>
<feature type="region of interest" description="Disordered" evidence="1">
    <location>
        <begin position="695"/>
        <end position="715"/>
    </location>
</feature>